<name>A0A7L6N2N0_9MOLU</name>
<feature type="domain" description="GmrSD restriction endonucleases C-terminal" evidence="2">
    <location>
        <begin position="435"/>
        <end position="543"/>
    </location>
</feature>
<feature type="domain" description="GmrSD restriction endonucleases N-terminal" evidence="1">
    <location>
        <begin position="10"/>
        <end position="232"/>
    </location>
</feature>
<dbReference type="Proteomes" id="UP000512167">
    <property type="component" value="Chromosome"/>
</dbReference>
<evidence type="ECO:0000313" key="3">
    <source>
        <dbReference type="EMBL" id="QLY39811.1"/>
    </source>
</evidence>
<dbReference type="InterPro" id="IPR011089">
    <property type="entry name" value="GmrSD_C"/>
</dbReference>
<evidence type="ECO:0000259" key="2">
    <source>
        <dbReference type="Pfam" id="PF07510"/>
    </source>
</evidence>
<gene>
    <name evidence="3" type="ORF">HF295_02620</name>
</gene>
<proteinExistence type="predicted"/>
<sequence>MSFKTETRSISEVFQRSSRYIIPRYQRSYVWQKNNWSELLSDIRFTMINQHDLWSHFLGAIVLSTETSKKQSEKISGIDDYEIIDGQQRITTVYLLLATIKSLFMEMQTDKSLKRADYINNTFITSLSTDSEKVIMIDNDELDRDIKEILDKTTEINRVKKSNKLYNLVNYLYLELKNYDLNKLDAFLERLLDIKIVEIVSNQEEEIYNIFEVLNARGQKLKQIELLKNHLMKYIQPRDDKFIDEAKDKWNSIILNSNHLNNVDDMINHFAKCYIEKSAENSNSVYKLIKNEIPLEKLSNLLDDLLRFSTAYKNISPKQHSSLVIEYFDIKRNQQIRSLLTSIELKRLDGVIDNDVFEKTIKNLRNFVFIFNVTQQTSNRIDKIVSEFAYRIYYSNCINDYLFNMTQFFIRVSEYVDEDNFTKNFPMNPSLRYSNKESRLKRNSRLVKYVLLNYLQKEQKDSSLDSTNLTIEHLISDDGDTDNATIKNLTLTTQVINEKLANKDINEKVLILESDSSIVLNKTLKNYIKNGMFGLEKRQEEIISAIWNDIFNFTATPFNISKENVTRYFELDDLLRDEEDLLNHLKDRGKHFEISLQRDPKLYEMKEKFNAILDAN</sequence>
<reference evidence="3 4" key="1">
    <citation type="submission" date="2020-04" db="EMBL/GenBank/DDBJ databases">
        <authorList>
            <person name="Zheng R.K."/>
            <person name="Sun C.M."/>
        </authorList>
    </citation>
    <scope>NUCLEOTIDE SEQUENCE [LARGE SCALE GENOMIC DNA]</scope>
    <source>
        <strain evidence="4">zrk29</strain>
    </source>
</reference>
<evidence type="ECO:0000259" key="1">
    <source>
        <dbReference type="Pfam" id="PF03235"/>
    </source>
</evidence>
<dbReference type="PANTHER" id="PTHR35149">
    <property type="entry name" value="SLL5132 PROTEIN"/>
    <property type="match status" value="1"/>
</dbReference>
<accession>A0A7L6N2N0</accession>
<keyword evidence="4" id="KW-1185">Reference proteome</keyword>
<dbReference type="AlphaFoldDB" id="A0A7L6N2N0"/>
<dbReference type="PANTHER" id="PTHR35149:SF1">
    <property type="entry name" value="DUF5655 DOMAIN-CONTAINING PROTEIN"/>
    <property type="match status" value="1"/>
</dbReference>
<dbReference type="RefSeq" id="WP_312032295.1">
    <property type="nucleotide sequence ID" value="NZ_CP051151.1"/>
</dbReference>
<evidence type="ECO:0000313" key="4">
    <source>
        <dbReference type="Proteomes" id="UP000512167"/>
    </source>
</evidence>
<protein>
    <submittedName>
        <fullName evidence="3">DUF262 domain-containing protein</fullName>
    </submittedName>
</protein>
<dbReference type="EMBL" id="CP051151">
    <property type="protein sequence ID" value="QLY39811.1"/>
    <property type="molecule type" value="Genomic_DNA"/>
</dbReference>
<dbReference type="Pfam" id="PF03235">
    <property type="entry name" value="GmrSD_N"/>
    <property type="match status" value="1"/>
</dbReference>
<dbReference type="InterPro" id="IPR004919">
    <property type="entry name" value="GmrSD_N"/>
</dbReference>
<dbReference type="KEGG" id="tbk:HF295_02620"/>
<dbReference type="Pfam" id="PF07510">
    <property type="entry name" value="GmrSD_C"/>
    <property type="match status" value="1"/>
</dbReference>
<organism evidence="3 4">
    <name type="scientific">Hujiaoplasma nucleasis</name>
    <dbReference type="NCBI Taxonomy" id="2725268"/>
    <lineage>
        <taxon>Bacteria</taxon>
        <taxon>Bacillati</taxon>
        <taxon>Mycoplasmatota</taxon>
        <taxon>Mollicutes</taxon>
        <taxon>Candidatus Izemoplasmatales</taxon>
        <taxon>Hujiaoplasmataceae</taxon>
        <taxon>Hujiaoplasma</taxon>
    </lineage>
</organism>